<dbReference type="OrthoDB" id="6365676at2759"/>
<reference evidence="2 3" key="1">
    <citation type="submission" date="2019-01" db="EMBL/GenBank/DDBJ databases">
        <title>Draft genome sequence of Psathyrella aberdarensis IHI B618.</title>
        <authorList>
            <person name="Buettner E."/>
            <person name="Kellner H."/>
        </authorList>
    </citation>
    <scope>NUCLEOTIDE SEQUENCE [LARGE SCALE GENOMIC DNA]</scope>
    <source>
        <strain evidence="2 3">IHI B618</strain>
    </source>
</reference>
<evidence type="ECO:0000313" key="3">
    <source>
        <dbReference type="Proteomes" id="UP000290288"/>
    </source>
</evidence>
<comment type="caution">
    <text evidence="2">The sequence shown here is derived from an EMBL/GenBank/DDBJ whole genome shotgun (WGS) entry which is preliminary data.</text>
</comment>
<dbReference type="EMBL" id="SDEE01000126">
    <property type="protein sequence ID" value="RXW20977.1"/>
    <property type="molecule type" value="Genomic_DNA"/>
</dbReference>
<feature type="compositionally biased region" description="Polar residues" evidence="1">
    <location>
        <begin position="201"/>
        <end position="214"/>
    </location>
</feature>
<feature type="region of interest" description="Disordered" evidence="1">
    <location>
        <begin position="128"/>
        <end position="229"/>
    </location>
</feature>
<feature type="region of interest" description="Disordered" evidence="1">
    <location>
        <begin position="1"/>
        <end position="54"/>
    </location>
</feature>
<gene>
    <name evidence="2" type="ORF">EST38_g4900</name>
</gene>
<feature type="compositionally biased region" description="Low complexity" evidence="1">
    <location>
        <begin position="178"/>
        <end position="195"/>
    </location>
</feature>
<proteinExistence type="predicted"/>
<sequence>MRSLYSTSPSSSSNGPLSLTALSHSSHHQSTSQYHSQSPQYHSPPDSPPPLTQATLPATVHHYDYEGSISRGTNSASPADVAYSLGGLQQGVALTNTTATAQYGYRTVTAGGYQDDVSAGFGAGVAHYGSSASSSSGSPSTSYAAGGDYQTTTAPPTSGLSGTSLHQIHTRHNSPANSMSSSRHSISHISSAALSYPPSPVSAQSVLSSTSVHQPSGPPTPTYPAMSSYGDDSSAAYHYTSGQGLSHQQQQATMIHGSYPIHAGGRFDSPSPTLAPIQDGTRYTQQVTNANAYSSARRDSHHQQQLPNVMERHQQAHIYQPQPASVLGGEFGMGYQQQYAHAHAHSAWKDVGMRKGLGTLVG</sequence>
<evidence type="ECO:0000256" key="1">
    <source>
        <dbReference type="SAM" id="MobiDB-lite"/>
    </source>
</evidence>
<dbReference type="AlphaFoldDB" id="A0A4Q2DLX1"/>
<keyword evidence="3" id="KW-1185">Reference proteome</keyword>
<feature type="compositionally biased region" description="Low complexity" evidence="1">
    <location>
        <begin position="128"/>
        <end position="147"/>
    </location>
</feature>
<evidence type="ECO:0000313" key="2">
    <source>
        <dbReference type="EMBL" id="RXW20977.1"/>
    </source>
</evidence>
<name>A0A4Q2DLX1_9AGAR</name>
<protein>
    <submittedName>
        <fullName evidence="2">Uncharacterized protein</fullName>
    </submittedName>
</protein>
<dbReference type="Proteomes" id="UP000290288">
    <property type="component" value="Unassembled WGS sequence"/>
</dbReference>
<feature type="compositionally biased region" description="Low complexity" evidence="1">
    <location>
        <begin position="1"/>
        <end position="44"/>
    </location>
</feature>
<accession>A0A4Q2DLX1</accession>
<feature type="compositionally biased region" description="Polar residues" evidence="1">
    <location>
        <begin position="149"/>
        <end position="177"/>
    </location>
</feature>
<dbReference type="STRING" id="2316362.A0A4Q2DLX1"/>
<organism evidence="2 3">
    <name type="scientific">Candolleomyces aberdarensis</name>
    <dbReference type="NCBI Taxonomy" id="2316362"/>
    <lineage>
        <taxon>Eukaryota</taxon>
        <taxon>Fungi</taxon>
        <taxon>Dikarya</taxon>
        <taxon>Basidiomycota</taxon>
        <taxon>Agaricomycotina</taxon>
        <taxon>Agaricomycetes</taxon>
        <taxon>Agaricomycetidae</taxon>
        <taxon>Agaricales</taxon>
        <taxon>Agaricineae</taxon>
        <taxon>Psathyrellaceae</taxon>
        <taxon>Candolleomyces</taxon>
    </lineage>
</organism>